<reference evidence="1" key="1">
    <citation type="journal article" date="2021" name="New Phytol.">
        <title>Evolutionary innovations through gain and loss of genes in the ectomycorrhizal Boletales.</title>
        <authorList>
            <person name="Wu G."/>
            <person name="Miyauchi S."/>
            <person name="Morin E."/>
            <person name="Kuo A."/>
            <person name="Drula E."/>
            <person name="Varga T."/>
            <person name="Kohler A."/>
            <person name="Feng B."/>
            <person name="Cao Y."/>
            <person name="Lipzen A."/>
            <person name="Daum C."/>
            <person name="Hundley H."/>
            <person name="Pangilinan J."/>
            <person name="Johnson J."/>
            <person name="Barry K."/>
            <person name="LaButti K."/>
            <person name="Ng V."/>
            <person name="Ahrendt S."/>
            <person name="Min B."/>
            <person name="Choi I.G."/>
            <person name="Park H."/>
            <person name="Plett J.M."/>
            <person name="Magnuson J."/>
            <person name="Spatafora J.W."/>
            <person name="Nagy L.G."/>
            <person name="Henrissat B."/>
            <person name="Grigoriev I.V."/>
            <person name="Yang Z.L."/>
            <person name="Xu J."/>
            <person name="Martin F.M."/>
        </authorList>
    </citation>
    <scope>NUCLEOTIDE SEQUENCE</scope>
    <source>
        <strain evidence="1">KUC20120723A-06</strain>
    </source>
</reference>
<comment type="caution">
    <text evidence="1">The sequence shown here is derived from an EMBL/GenBank/DDBJ whole genome shotgun (WGS) entry which is preliminary data.</text>
</comment>
<name>A0ACB8BEQ6_9AGAM</name>
<evidence type="ECO:0000313" key="1">
    <source>
        <dbReference type="EMBL" id="KAH7924235.1"/>
    </source>
</evidence>
<evidence type="ECO:0000313" key="2">
    <source>
        <dbReference type="Proteomes" id="UP000790709"/>
    </source>
</evidence>
<organism evidence="1 2">
    <name type="scientific">Leucogyrophana mollusca</name>
    <dbReference type="NCBI Taxonomy" id="85980"/>
    <lineage>
        <taxon>Eukaryota</taxon>
        <taxon>Fungi</taxon>
        <taxon>Dikarya</taxon>
        <taxon>Basidiomycota</taxon>
        <taxon>Agaricomycotina</taxon>
        <taxon>Agaricomycetes</taxon>
        <taxon>Agaricomycetidae</taxon>
        <taxon>Boletales</taxon>
        <taxon>Boletales incertae sedis</taxon>
        <taxon>Leucogyrophana</taxon>
    </lineage>
</organism>
<gene>
    <name evidence="1" type="ORF">BV22DRAFT_1105624</name>
</gene>
<keyword evidence="2" id="KW-1185">Reference proteome</keyword>
<protein>
    <submittedName>
        <fullName evidence="1">Uncharacterized protein</fullName>
    </submittedName>
</protein>
<proteinExistence type="predicted"/>
<sequence>MDTDHHRNVPDIEHSGTSSTVPPPDFLDSASPPVQTPPPEFTSNAPTPGPEMITTTNQAPAAAPTSPTEPTDPRIGGLKAMFPDFDDGLLLSVLESVGGDQDRAVDVLLGMSDPDYVSTHQGGGAPEPVRRLCPVSQTDLDEQLARRLMLEEEQQAAQYQRRSQAAGWPNLRDNSGSGTYQPRAHSGRSPQQQPQQPASGERDTVAEFQESFSKIAETGKKTFSSIMSKVKAKMQEFDQPQSQRQGEPSNPNYSYANAQPSWSAGQPRTNTYAQPPPTSYYDPNGPIEPPARGYSVNAAPPARGYNMDSPPTRAHDPDNDDSLYTDPPAVATSHQRNTSTGGSAYPAASTSPPLAPVSPPRVSASPPPSAGTPRPPSTGAGTPPSFDASKLGILPKRPVSLLRPGTQSPPPRHVSGDDDDEQEYAENPFEEGEGRG</sequence>
<accession>A0ACB8BEQ6</accession>
<dbReference type="Proteomes" id="UP000790709">
    <property type="component" value="Unassembled WGS sequence"/>
</dbReference>
<dbReference type="EMBL" id="MU266430">
    <property type="protein sequence ID" value="KAH7924235.1"/>
    <property type="molecule type" value="Genomic_DNA"/>
</dbReference>